<evidence type="ECO:0000256" key="5">
    <source>
        <dbReference type="HAMAP-Rule" id="MF_00651"/>
    </source>
</evidence>
<keyword evidence="8" id="KW-1185">Reference proteome</keyword>
<dbReference type="Proteomes" id="UP000673975">
    <property type="component" value="Unassembled WGS sequence"/>
</dbReference>
<dbReference type="SMART" id="SM00732">
    <property type="entry name" value="YqgFc"/>
    <property type="match status" value="1"/>
</dbReference>
<comment type="function">
    <text evidence="5">Could be a nuclease involved in processing of the 5'-end of pre-16S rRNA.</text>
</comment>
<name>A0A8J7UUE5_9BACT</name>
<reference evidence="7" key="1">
    <citation type="submission" date="2021-02" db="EMBL/GenBank/DDBJ databases">
        <title>Natronogracilivirga saccharolytica gen. nov. sp. nov. a new anaerobic, haloalkiliphilic carbohydrate-fermenting bacterium from soda lake and proposing of Cyclonatronumiaceae fam. nov. in the phylum Balneolaeota.</title>
        <authorList>
            <person name="Zhilina T.N."/>
            <person name="Sorokin D.Y."/>
            <person name="Zavarzina D.G."/>
            <person name="Toshchakov S.V."/>
            <person name="Kublanov I.V."/>
        </authorList>
    </citation>
    <scope>NUCLEOTIDE SEQUENCE</scope>
    <source>
        <strain evidence="7">Z-1702</strain>
    </source>
</reference>
<gene>
    <name evidence="7" type="primary">ruvX</name>
    <name evidence="7" type="ORF">NATSA_01720</name>
</gene>
<dbReference type="CDD" id="cd16964">
    <property type="entry name" value="YqgF"/>
    <property type="match status" value="1"/>
</dbReference>
<dbReference type="HAMAP" id="MF_00651">
    <property type="entry name" value="Nuclease_YqgF"/>
    <property type="match status" value="1"/>
</dbReference>
<dbReference type="EMBL" id="JAFIDN010000001">
    <property type="protein sequence ID" value="MBP3191371.1"/>
    <property type="molecule type" value="Genomic_DNA"/>
</dbReference>
<evidence type="ECO:0000313" key="8">
    <source>
        <dbReference type="Proteomes" id="UP000673975"/>
    </source>
</evidence>
<evidence type="ECO:0000256" key="3">
    <source>
        <dbReference type="ARBA" id="ARBA00022722"/>
    </source>
</evidence>
<dbReference type="AlphaFoldDB" id="A0A8J7UUE5"/>
<evidence type="ECO:0000256" key="2">
    <source>
        <dbReference type="ARBA" id="ARBA00022517"/>
    </source>
</evidence>
<accession>A0A8J7UUE5</accession>
<organism evidence="7 8">
    <name type="scientific">Natronogracilivirga saccharolytica</name>
    <dbReference type="NCBI Taxonomy" id="2812953"/>
    <lineage>
        <taxon>Bacteria</taxon>
        <taxon>Pseudomonadati</taxon>
        <taxon>Balneolota</taxon>
        <taxon>Balneolia</taxon>
        <taxon>Balneolales</taxon>
        <taxon>Cyclonatronaceae</taxon>
        <taxon>Natronogracilivirga</taxon>
    </lineage>
</organism>
<comment type="subcellular location">
    <subcellularLocation>
        <location evidence="5">Cytoplasm</location>
    </subcellularLocation>
</comment>
<dbReference type="GO" id="GO:0004518">
    <property type="term" value="F:nuclease activity"/>
    <property type="evidence" value="ECO:0007669"/>
    <property type="project" value="UniProtKB-KW"/>
</dbReference>
<evidence type="ECO:0000256" key="4">
    <source>
        <dbReference type="ARBA" id="ARBA00022801"/>
    </source>
</evidence>
<evidence type="ECO:0000313" key="7">
    <source>
        <dbReference type="EMBL" id="MBP3191371.1"/>
    </source>
</evidence>
<dbReference type="InterPro" id="IPR006641">
    <property type="entry name" value="YqgF/RNaseH-like_dom"/>
</dbReference>
<dbReference type="Gene3D" id="3.30.420.140">
    <property type="entry name" value="YqgF/RNase H-like domain"/>
    <property type="match status" value="1"/>
</dbReference>
<keyword evidence="2 5" id="KW-0690">Ribosome biogenesis</keyword>
<dbReference type="InterPro" id="IPR012337">
    <property type="entry name" value="RNaseH-like_sf"/>
</dbReference>
<dbReference type="PANTHER" id="PTHR33317">
    <property type="entry name" value="POLYNUCLEOTIDYL TRANSFERASE, RIBONUCLEASE H-LIKE SUPERFAMILY PROTEIN"/>
    <property type="match status" value="1"/>
</dbReference>
<keyword evidence="4 5" id="KW-0378">Hydrolase</keyword>
<comment type="similarity">
    <text evidence="5">Belongs to the YqgF HJR family.</text>
</comment>
<dbReference type="GO" id="GO:0016788">
    <property type="term" value="F:hydrolase activity, acting on ester bonds"/>
    <property type="evidence" value="ECO:0007669"/>
    <property type="project" value="UniProtKB-UniRule"/>
</dbReference>
<dbReference type="InterPro" id="IPR005227">
    <property type="entry name" value="YqgF"/>
</dbReference>
<dbReference type="GO" id="GO:0005829">
    <property type="term" value="C:cytosol"/>
    <property type="evidence" value="ECO:0007669"/>
    <property type="project" value="TreeGrafter"/>
</dbReference>
<keyword evidence="3 5" id="KW-0540">Nuclease</keyword>
<comment type="caution">
    <text evidence="7">The sequence shown here is derived from an EMBL/GenBank/DDBJ whole genome shotgun (WGS) entry which is preliminary data.</text>
</comment>
<dbReference type="PANTHER" id="PTHR33317:SF4">
    <property type="entry name" value="POLYNUCLEOTIDYL TRANSFERASE, RIBONUCLEASE H-LIKE SUPERFAMILY PROTEIN"/>
    <property type="match status" value="1"/>
</dbReference>
<keyword evidence="1 5" id="KW-0963">Cytoplasm</keyword>
<dbReference type="GO" id="GO:0000967">
    <property type="term" value="P:rRNA 5'-end processing"/>
    <property type="evidence" value="ECO:0007669"/>
    <property type="project" value="UniProtKB-UniRule"/>
</dbReference>
<dbReference type="InterPro" id="IPR037027">
    <property type="entry name" value="YqgF/RNaseH-like_dom_sf"/>
</dbReference>
<dbReference type="RefSeq" id="WP_210509809.1">
    <property type="nucleotide sequence ID" value="NZ_JAFIDN010000001.1"/>
</dbReference>
<dbReference type="SUPFAM" id="SSF53098">
    <property type="entry name" value="Ribonuclease H-like"/>
    <property type="match status" value="1"/>
</dbReference>
<evidence type="ECO:0000259" key="6">
    <source>
        <dbReference type="SMART" id="SM00732"/>
    </source>
</evidence>
<protein>
    <recommendedName>
        <fullName evidence="5">Putative pre-16S rRNA nuclease</fullName>
        <ecNumber evidence="5">3.1.-.-</ecNumber>
    </recommendedName>
</protein>
<dbReference type="NCBIfam" id="TIGR00250">
    <property type="entry name" value="RNAse_H_YqgF"/>
    <property type="match status" value="1"/>
</dbReference>
<dbReference type="Pfam" id="PF03652">
    <property type="entry name" value="RuvX"/>
    <property type="match status" value="1"/>
</dbReference>
<feature type="domain" description="YqgF/RNase H-like" evidence="6">
    <location>
        <begin position="2"/>
        <end position="100"/>
    </location>
</feature>
<dbReference type="EC" id="3.1.-.-" evidence="5"/>
<proteinExistence type="inferred from homology"/>
<evidence type="ECO:0000256" key="1">
    <source>
        <dbReference type="ARBA" id="ARBA00022490"/>
    </source>
</evidence>
<sequence length="136" mass="15047">MQRIIGVDVGLKRVGIAQSDKTGILASPLGTFTYNEALLQIEKLCNAGEVRLVLIGWPLTLRGEEKDSVDMVRKFIARLEKKTGSAPIQTMDERFTSTIAQQSIRDSGAGRKKRQRKDLVDSTAATILLQNYLDAQ</sequence>